<dbReference type="Proteomes" id="UP000316905">
    <property type="component" value="Unassembled WGS sequence"/>
</dbReference>
<sequence>MLLFLLLMLLALGSLGWALFLRGLEITHWQTTGLSIDRHGIGLAALEVERHSDDGSGMKITAGPARLDWTASRVTLEQVEMTLDQAETPTPSTDDTPFTLDDFPTLPGWLPHHLSVNAFRLNLPCTQGHCLLEGTLSVDRARDTLWPLTLNVELLHDGKRLQGVALIEGSREAPRLTTTLALDGQPRLTLRMALTRTTEGQALSGDLLIPTLNEAPWLLAWLNDWWPLPPLSTEAMPGALHVLGDWQLLLPSDVRALGDLLSATGTVRLDAHLPQPWPVPNVGAVQGDLKLQAALDAGRVLPQVLKADLNLATQQTAWHKQLPKGIRFDNVRFKAATLDNTKPDADALLPLEIDIRTQGEAALTLQGRMAVATQPPWRLRLDNTALSGQLDGIQQPGVNLQRAGIQLRASGTLNTTQADLTFSEFILKAARLDTGSGESSIRLENTTATVPGLRLQSTWGQDTALTYRASGPLELRSERLTQAQLKPQGWRWVGPVEVTEQRLTLNGTLRTDSGLSLPTQLTQIYASGLDLKTEFAPLFMRAGNPLAGTLAAWPDTLEFNDGRLQGSARLKLPVKGAMTLNLQLDGQGLGGLYDRAEFSGLTVRPSLTLTGNRLAVEIPDLMLRELNPGVVLGPLQLSGRYQASLDAPLAGTLNWQQVTLDVLSGQVSLPPGQGNLGNLSLNLPVRIQGIQLASLLEAYPTEGLSGKGTIDGELPLRWTREGIRVEQGYVAAREPGFLRFRSERITALGRTNPGMQLVADALEDFHYAVLRSGVDYHEDGTLNLSLRLEGRNPDLQKGRAFNFSINLEENIPQLLTSLQLTDRVSETLQRRVQERLRRDSSHP</sequence>
<reference evidence="1 2" key="1">
    <citation type="journal article" date="2015" name="Stand. Genomic Sci.">
        <title>Genomic Encyclopedia of Bacterial and Archaeal Type Strains, Phase III: the genomes of soil and plant-associated and newly described type strains.</title>
        <authorList>
            <person name="Whitman W.B."/>
            <person name="Woyke T."/>
            <person name="Klenk H.P."/>
            <person name="Zhou Y."/>
            <person name="Lilburn T.G."/>
            <person name="Beck B.J."/>
            <person name="De Vos P."/>
            <person name="Vandamme P."/>
            <person name="Eisen J.A."/>
            <person name="Garrity G."/>
            <person name="Hugenholtz P."/>
            <person name="Kyrpides N.C."/>
        </authorList>
    </citation>
    <scope>NUCLEOTIDE SEQUENCE [LARGE SCALE GENOMIC DNA]</scope>
    <source>
        <strain evidence="1 2">CGMCC 1.6858</strain>
    </source>
</reference>
<organism evidence="1 2">
    <name type="scientific">Pseudomonas duriflava</name>
    <dbReference type="NCBI Taxonomy" id="459528"/>
    <lineage>
        <taxon>Bacteria</taxon>
        <taxon>Pseudomonadati</taxon>
        <taxon>Pseudomonadota</taxon>
        <taxon>Gammaproteobacteria</taxon>
        <taxon>Pseudomonadales</taxon>
        <taxon>Pseudomonadaceae</taxon>
        <taxon>Pseudomonas</taxon>
    </lineage>
</organism>
<comment type="caution">
    <text evidence="1">The sequence shown here is derived from an EMBL/GenBank/DDBJ whole genome shotgun (WGS) entry which is preliminary data.</text>
</comment>
<gene>
    <name evidence="1" type="ORF">IQ22_00605</name>
</gene>
<keyword evidence="2" id="KW-1185">Reference proteome</keyword>
<accession>A0A562QKZ7</accession>
<proteinExistence type="predicted"/>
<dbReference type="InterPro" id="IPR021730">
    <property type="entry name" value="YdbH"/>
</dbReference>
<evidence type="ECO:0000313" key="1">
    <source>
        <dbReference type="EMBL" id="TWI57389.1"/>
    </source>
</evidence>
<dbReference type="AlphaFoldDB" id="A0A562QKZ7"/>
<name>A0A562QKZ7_9PSED</name>
<evidence type="ECO:0000313" key="2">
    <source>
        <dbReference type="Proteomes" id="UP000316905"/>
    </source>
</evidence>
<dbReference type="EMBL" id="VLKY01000002">
    <property type="protein sequence ID" value="TWI57389.1"/>
    <property type="molecule type" value="Genomic_DNA"/>
</dbReference>
<dbReference type="Pfam" id="PF11739">
    <property type="entry name" value="YdbH-like"/>
    <property type="match status" value="1"/>
</dbReference>
<protein>
    <submittedName>
        <fullName evidence="1">Dicarboxylate transport</fullName>
    </submittedName>
</protein>